<evidence type="ECO:0000313" key="2">
    <source>
        <dbReference type="Proteomes" id="UP001151760"/>
    </source>
</evidence>
<dbReference type="Proteomes" id="UP001151760">
    <property type="component" value="Unassembled WGS sequence"/>
</dbReference>
<comment type="caution">
    <text evidence="1">The sequence shown here is derived from an EMBL/GenBank/DDBJ whole genome shotgun (WGS) entry which is preliminary data.</text>
</comment>
<sequence length="127" mass="14502">MSALRRSNNENMLSTMNLIHMCLKDSILQAGNPVKEILLKLNLPDHSSQVDPHGFEVGGESDEVLKSNNFKEVFVTLIPNYEHVGPEVTRSQEGKDYKMAKRDYAWLRILRSLKDHIQVKNKIQAKA</sequence>
<accession>A0ABQ5A959</accession>
<reference evidence="1" key="1">
    <citation type="journal article" date="2022" name="Int. J. Mol. Sci.">
        <title>Draft Genome of Tanacetum Coccineum: Genomic Comparison of Closely Related Tanacetum-Family Plants.</title>
        <authorList>
            <person name="Yamashiro T."/>
            <person name="Shiraishi A."/>
            <person name="Nakayama K."/>
            <person name="Satake H."/>
        </authorList>
    </citation>
    <scope>NUCLEOTIDE SEQUENCE</scope>
</reference>
<organism evidence="1 2">
    <name type="scientific">Tanacetum coccineum</name>
    <dbReference type="NCBI Taxonomy" id="301880"/>
    <lineage>
        <taxon>Eukaryota</taxon>
        <taxon>Viridiplantae</taxon>
        <taxon>Streptophyta</taxon>
        <taxon>Embryophyta</taxon>
        <taxon>Tracheophyta</taxon>
        <taxon>Spermatophyta</taxon>
        <taxon>Magnoliopsida</taxon>
        <taxon>eudicotyledons</taxon>
        <taxon>Gunneridae</taxon>
        <taxon>Pentapetalae</taxon>
        <taxon>asterids</taxon>
        <taxon>campanulids</taxon>
        <taxon>Asterales</taxon>
        <taxon>Asteraceae</taxon>
        <taxon>Asteroideae</taxon>
        <taxon>Anthemideae</taxon>
        <taxon>Anthemidinae</taxon>
        <taxon>Tanacetum</taxon>
    </lineage>
</organism>
<name>A0ABQ5A959_9ASTR</name>
<proteinExistence type="predicted"/>
<evidence type="ECO:0000313" key="1">
    <source>
        <dbReference type="EMBL" id="GJS97660.1"/>
    </source>
</evidence>
<dbReference type="EMBL" id="BQNB010011982">
    <property type="protein sequence ID" value="GJS97660.1"/>
    <property type="molecule type" value="Genomic_DNA"/>
</dbReference>
<keyword evidence="2" id="KW-1185">Reference proteome</keyword>
<protein>
    <submittedName>
        <fullName evidence="1">Uncharacterized protein</fullName>
    </submittedName>
</protein>
<gene>
    <name evidence="1" type="ORF">Tco_0804628</name>
</gene>
<reference evidence="1" key="2">
    <citation type="submission" date="2022-01" db="EMBL/GenBank/DDBJ databases">
        <authorList>
            <person name="Yamashiro T."/>
            <person name="Shiraishi A."/>
            <person name="Satake H."/>
            <person name="Nakayama K."/>
        </authorList>
    </citation>
    <scope>NUCLEOTIDE SEQUENCE</scope>
</reference>